<organism evidence="10 11">
    <name type="scientific">Entamoeba histolytica</name>
    <dbReference type="NCBI Taxonomy" id="5759"/>
    <lineage>
        <taxon>Eukaryota</taxon>
        <taxon>Amoebozoa</taxon>
        <taxon>Evosea</taxon>
        <taxon>Archamoebae</taxon>
        <taxon>Mastigamoebida</taxon>
        <taxon>Entamoebidae</taxon>
        <taxon>Entamoeba</taxon>
    </lineage>
</organism>
<evidence type="ECO:0000256" key="8">
    <source>
        <dbReference type="ARBA" id="ARBA00023274"/>
    </source>
</evidence>
<dbReference type="VEuPathDB" id="AmoebaDB:KM1_321520"/>
<dbReference type="InterPro" id="IPR034652">
    <property type="entry name" value="SRP68-RBD"/>
</dbReference>
<dbReference type="GO" id="GO:0005786">
    <property type="term" value="C:signal recognition particle, endoplasmic reticulum targeting"/>
    <property type="evidence" value="ECO:0007669"/>
    <property type="project" value="UniProtKB-KW"/>
</dbReference>
<dbReference type="OMA" id="FETINSW"/>
<dbReference type="FunFam" id="1.10.3450.40:FF:000008">
    <property type="entry name" value="Signal recognition particle 68 kDa protein, putative"/>
    <property type="match status" value="1"/>
</dbReference>
<dbReference type="PANTHER" id="PTHR12860">
    <property type="entry name" value="SIGNAL RECOGNITION PARTICLE 68 KDA PROTEIN"/>
    <property type="match status" value="1"/>
</dbReference>
<comment type="subcellular location">
    <subcellularLocation>
        <location evidence="1">Cytoplasm</location>
    </subcellularLocation>
    <subcellularLocation>
        <location evidence="2">Nucleus</location>
        <location evidence="2">Nucleolus</location>
    </subcellularLocation>
</comment>
<dbReference type="VEuPathDB" id="AmoebaDB:EHI5A_077280"/>
<dbReference type="VEuPathDB" id="AmoebaDB:EHI_146790"/>
<name>A0A5K1VJL5_ENTHI</name>
<dbReference type="Proteomes" id="UP000078387">
    <property type="component" value="Unassembled WGS sequence"/>
</dbReference>
<reference evidence="10 11" key="1">
    <citation type="submission" date="2016-05" db="EMBL/GenBank/DDBJ databases">
        <title>First whole genome sequencing of Entamoeba histolytica HM1:IMSS-clone-6.</title>
        <authorList>
            <person name="Mukherjee Avik.K."/>
            <person name="Izumyama S."/>
            <person name="Nakada-Tsukui K."/>
            <person name="Nozaki T."/>
        </authorList>
    </citation>
    <scope>NUCLEOTIDE SEQUENCE [LARGE SCALE GENOMIC DNA]</scope>
    <source>
        <strain evidence="10 11">HM1:IMSS clone 6</strain>
    </source>
</reference>
<dbReference type="CDD" id="cd15481">
    <property type="entry name" value="SRP68-RBD"/>
    <property type="match status" value="1"/>
</dbReference>
<dbReference type="AlphaFoldDB" id="A0A5K1VJL5"/>
<keyword evidence="8" id="KW-0687">Ribonucleoprotein</keyword>
<dbReference type="GO" id="GO:0005730">
    <property type="term" value="C:nucleolus"/>
    <property type="evidence" value="ECO:0007669"/>
    <property type="project" value="UniProtKB-SubCell"/>
</dbReference>
<keyword evidence="4" id="KW-0963">Cytoplasm</keyword>
<keyword evidence="6" id="KW-0733">Signal recognition particle</keyword>
<evidence type="ECO:0000256" key="9">
    <source>
        <dbReference type="ARBA" id="ARBA00029498"/>
    </source>
</evidence>
<dbReference type="GO" id="GO:0008312">
    <property type="term" value="F:7S RNA binding"/>
    <property type="evidence" value="ECO:0007669"/>
    <property type="project" value="InterPro"/>
</dbReference>
<dbReference type="GO" id="GO:0030942">
    <property type="term" value="F:endoplasmic reticulum signal peptide binding"/>
    <property type="evidence" value="ECO:0007669"/>
    <property type="project" value="InterPro"/>
</dbReference>
<proteinExistence type="inferred from homology"/>
<comment type="similarity">
    <text evidence="3">Belongs to the SRP68 family.</text>
</comment>
<dbReference type="InterPro" id="IPR026258">
    <property type="entry name" value="SRP68"/>
</dbReference>
<keyword evidence="5" id="KW-0694">RNA-binding</keyword>
<evidence type="ECO:0000256" key="4">
    <source>
        <dbReference type="ARBA" id="ARBA00022490"/>
    </source>
</evidence>
<evidence type="ECO:0000256" key="5">
    <source>
        <dbReference type="ARBA" id="ARBA00022884"/>
    </source>
</evidence>
<protein>
    <recommendedName>
        <fullName evidence="9">Signal recognition particle subunit SRP68</fullName>
    </recommendedName>
</protein>
<evidence type="ECO:0000256" key="1">
    <source>
        <dbReference type="ARBA" id="ARBA00004496"/>
    </source>
</evidence>
<sequence>MSEIKYKKLTTKLDKGLNLCLFETIFNWRQVNGLKHDDYTRYRRFCSRRIKRIRQKVQLINKWEKKQFKQLKLVAEHMKTSECLMIPLLKVERCWAYANELQPVDETEARKGHHQKRRLHKMKQYCEEFIGLMKGCNKRTQREITAYNLYMKGMVAFEDHQYEDALKYYFKSITIIGYIDAEMSEESKIIFRDIVDDANAKIRVCKSEGTEIKEEEELKEIEKWKVVDGEAQLFSIPDDLMRDVMKKYRDSKNKGIVERMNIIQKAVSHCNKMISNKKIANRMMYKELLDYAREEKYKLSVAEIIENINELEKHLGQFSLGSEHIDSNGKLDIVMAEYSKLIYMEKKKPNPKTWQISSWQCYQNYYHCLSLFNQNKLKESYTQLRELIDTIDELTPSVEASERKRLETTLTCTHQLVVELLKSLWKEKTGDKALMIDACSQYLEYPSLEKKGWFSWW</sequence>
<keyword evidence="7" id="KW-0539">Nucleus</keyword>
<evidence type="ECO:0000256" key="7">
    <source>
        <dbReference type="ARBA" id="ARBA00023242"/>
    </source>
</evidence>
<dbReference type="EMBL" id="BDEQ01000001">
    <property type="protein sequence ID" value="GAT99103.1"/>
    <property type="molecule type" value="Genomic_DNA"/>
</dbReference>
<accession>A0A5K1VJL5</accession>
<evidence type="ECO:0000256" key="3">
    <source>
        <dbReference type="ARBA" id="ARBA00009352"/>
    </source>
</evidence>
<evidence type="ECO:0000256" key="2">
    <source>
        <dbReference type="ARBA" id="ARBA00004604"/>
    </source>
</evidence>
<evidence type="ECO:0000313" key="10">
    <source>
        <dbReference type="EMBL" id="GAT99103.1"/>
    </source>
</evidence>
<dbReference type="GO" id="GO:0006614">
    <property type="term" value="P:SRP-dependent cotranslational protein targeting to membrane"/>
    <property type="evidence" value="ECO:0007669"/>
    <property type="project" value="InterPro"/>
</dbReference>
<evidence type="ECO:0000313" key="11">
    <source>
        <dbReference type="Proteomes" id="UP000078387"/>
    </source>
</evidence>
<dbReference type="Pfam" id="PF16969">
    <property type="entry name" value="SRP68"/>
    <property type="match status" value="1"/>
</dbReference>
<dbReference type="PANTHER" id="PTHR12860:SF0">
    <property type="entry name" value="SIGNAL RECOGNITION PARTICLE SUBUNIT SRP68"/>
    <property type="match status" value="1"/>
</dbReference>
<comment type="caution">
    <text evidence="10">The sequence shown here is derived from an EMBL/GenBank/DDBJ whole genome shotgun (WGS) entry which is preliminary data.</text>
</comment>
<dbReference type="Gene3D" id="1.10.3450.40">
    <property type="entry name" value="Signal recognition particle, SRP68 subunit, RNA-binding domain"/>
    <property type="match status" value="1"/>
</dbReference>
<dbReference type="GO" id="GO:0005047">
    <property type="term" value="F:signal recognition particle binding"/>
    <property type="evidence" value="ECO:0007669"/>
    <property type="project" value="InterPro"/>
</dbReference>
<gene>
    <name evidence="10" type="ORF">CL6EHI_146790</name>
</gene>
<evidence type="ECO:0000256" key="6">
    <source>
        <dbReference type="ARBA" id="ARBA00023135"/>
    </source>
</evidence>
<dbReference type="InterPro" id="IPR038253">
    <property type="entry name" value="SRP68_N_sf"/>
</dbReference>